<reference evidence="2" key="1">
    <citation type="submission" date="2021-01" db="EMBL/GenBank/DDBJ databases">
        <authorList>
            <person name="Corre E."/>
            <person name="Pelletier E."/>
            <person name="Niang G."/>
            <person name="Scheremetjew M."/>
            <person name="Finn R."/>
            <person name="Kale V."/>
            <person name="Holt S."/>
            <person name="Cochrane G."/>
            <person name="Meng A."/>
            <person name="Brown T."/>
            <person name="Cohen L."/>
        </authorList>
    </citation>
    <scope>NUCLEOTIDE SEQUENCE</scope>
    <source>
        <strain evidence="2">CCMP3105</strain>
    </source>
</reference>
<feature type="compositionally biased region" description="Low complexity" evidence="1">
    <location>
        <begin position="15"/>
        <end position="32"/>
    </location>
</feature>
<feature type="region of interest" description="Disordered" evidence="1">
    <location>
        <begin position="237"/>
        <end position="291"/>
    </location>
</feature>
<feature type="compositionally biased region" description="Gly residues" evidence="1">
    <location>
        <begin position="111"/>
        <end position="126"/>
    </location>
</feature>
<organism evidence="2">
    <name type="scientific">Alexandrium monilatum</name>
    <dbReference type="NCBI Taxonomy" id="311494"/>
    <lineage>
        <taxon>Eukaryota</taxon>
        <taxon>Sar</taxon>
        <taxon>Alveolata</taxon>
        <taxon>Dinophyceae</taxon>
        <taxon>Gonyaulacales</taxon>
        <taxon>Pyrocystaceae</taxon>
        <taxon>Alexandrium</taxon>
    </lineage>
</organism>
<accession>A0A7S4RA73</accession>
<dbReference type="AlphaFoldDB" id="A0A7S4RA73"/>
<feature type="region of interest" description="Disordered" evidence="1">
    <location>
        <begin position="1"/>
        <end position="36"/>
    </location>
</feature>
<sequence length="291" mass="29535">MYPGYPAQPGGPGFPQGATAAGPVPPAAAGGSPVPGGGAPDGGLSAAYAAWAAAAYGGGYGAGMPAGYAGGGAKGSTSGVGEKGDGIGRGCGKGKGKGKSWKGSFGTGPLMCGGGGGPGVDGGIGTGDPRRQIELAQKRAKQRDRSAISQAQRSAQQRFERDLLERIQGNWVDVSDSSTSYVVEGGICAVSGGENSRTFRNRLGVYGGELCWDARRFWHRLDINALPPLGEAVERVEWSPGEGSPPTRPIVWIRAPTKTDDVEDAADDKGEEAVPEDGPQFVEAGTSFALN</sequence>
<evidence type="ECO:0000256" key="1">
    <source>
        <dbReference type="SAM" id="MobiDB-lite"/>
    </source>
</evidence>
<dbReference type="EMBL" id="HBNR01046662">
    <property type="protein sequence ID" value="CAE4608261.1"/>
    <property type="molecule type" value="Transcribed_RNA"/>
</dbReference>
<name>A0A7S4RA73_9DINO</name>
<proteinExistence type="predicted"/>
<protein>
    <submittedName>
        <fullName evidence="2">Uncharacterized protein</fullName>
    </submittedName>
</protein>
<feature type="region of interest" description="Disordered" evidence="1">
    <location>
        <begin position="71"/>
        <end position="129"/>
    </location>
</feature>
<feature type="compositionally biased region" description="Low complexity" evidence="1">
    <location>
        <begin position="101"/>
        <end position="110"/>
    </location>
</feature>
<evidence type="ECO:0000313" key="2">
    <source>
        <dbReference type="EMBL" id="CAE4608261.1"/>
    </source>
</evidence>
<gene>
    <name evidence="2" type="ORF">AMON00008_LOCUS32481</name>
</gene>